<evidence type="ECO:0000313" key="2">
    <source>
        <dbReference type="Proteomes" id="UP001460072"/>
    </source>
</evidence>
<dbReference type="InterPro" id="IPR021439">
    <property type="entry name" value="DUF3088"/>
</dbReference>
<protein>
    <submittedName>
        <fullName evidence="1">DUF3088 family protein</fullName>
    </submittedName>
</protein>
<keyword evidence="2" id="KW-1185">Reference proteome</keyword>
<accession>A0ABU9NBK3</accession>
<organism evidence="1 2">
    <name type="scientific">Flavobacterium aureirubrum</name>
    <dbReference type="NCBI Taxonomy" id="3133147"/>
    <lineage>
        <taxon>Bacteria</taxon>
        <taxon>Pseudomonadati</taxon>
        <taxon>Bacteroidota</taxon>
        <taxon>Flavobacteriia</taxon>
        <taxon>Flavobacteriales</taxon>
        <taxon>Flavobacteriaceae</taxon>
        <taxon>Flavobacterium</taxon>
    </lineage>
</organism>
<dbReference type="Proteomes" id="UP001460072">
    <property type="component" value="Unassembled WGS sequence"/>
</dbReference>
<comment type="caution">
    <text evidence="1">The sequence shown here is derived from an EMBL/GenBank/DDBJ whole genome shotgun (WGS) entry which is preliminary data.</text>
</comment>
<sequence length="115" mass="13517">MKPKLFLLRPNFRDQKVSKSQLFYCPHSAMVEGVLMYYPQLKDQIDVEYVSFERPRTTVIELLGEKNQLCPVLILPSNTPNTEKFNEFNNLLFTNDKFEIASYFGKTYNCGTWHP</sequence>
<dbReference type="RefSeq" id="WP_342697248.1">
    <property type="nucleotide sequence ID" value="NZ_JBCGDO010000071.1"/>
</dbReference>
<dbReference type="Pfam" id="PF11287">
    <property type="entry name" value="DUF3088"/>
    <property type="match status" value="1"/>
</dbReference>
<name>A0ABU9NBK3_9FLAO</name>
<evidence type="ECO:0000313" key="1">
    <source>
        <dbReference type="EMBL" id="MEM0544087.1"/>
    </source>
</evidence>
<dbReference type="EMBL" id="JBCGDO010000071">
    <property type="protein sequence ID" value="MEM0544087.1"/>
    <property type="molecule type" value="Genomic_DNA"/>
</dbReference>
<proteinExistence type="predicted"/>
<reference evidence="1 2" key="1">
    <citation type="submission" date="2024-03" db="EMBL/GenBank/DDBJ databases">
        <title>Two novel species of the genus Flavobacterium exhibiting potentially degradation of complex polysaccharides.</title>
        <authorList>
            <person name="Lian X."/>
        </authorList>
    </citation>
    <scope>NUCLEOTIDE SEQUENCE [LARGE SCALE GENOMIC DNA]</scope>
    <source>
        <strain evidence="2">j3</strain>
    </source>
</reference>
<gene>
    <name evidence="1" type="ORF">WFZ85_15970</name>
</gene>